<dbReference type="Proteomes" id="UP001157946">
    <property type="component" value="Unassembled WGS sequence"/>
</dbReference>
<dbReference type="AlphaFoldDB" id="A0AA46AH02"/>
<sequence length="136" mass="15311">MTITAYWDANKAILQLLLSTLAIFALDWWAKGIEVEGMGIAFGVASIRLIGYLLGGFTVLLFLPFFLEDRSIRFKWLAFFWTFNLSVFFINLFMLGGIAAFLEGFEMNQFTSVLQGTLIVTAVDLFTHSLGVKVHL</sequence>
<organism evidence="2 3">
    <name type="scientific">Laceyella tengchongensis</name>
    <dbReference type="NCBI Taxonomy" id="574699"/>
    <lineage>
        <taxon>Bacteria</taxon>
        <taxon>Bacillati</taxon>
        <taxon>Bacillota</taxon>
        <taxon>Bacilli</taxon>
        <taxon>Bacillales</taxon>
        <taxon>Thermoactinomycetaceae</taxon>
        <taxon>Laceyella</taxon>
    </lineage>
</organism>
<reference evidence="2" key="1">
    <citation type="submission" date="2017-05" db="EMBL/GenBank/DDBJ databases">
        <authorList>
            <person name="Varghese N."/>
            <person name="Submissions S."/>
        </authorList>
    </citation>
    <scope>NUCLEOTIDE SEQUENCE</scope>
    <source>
        <strain evidence="2">DSM 45262</strain>
    </source>
</reference>
<keyword evidence="3" id="KW-1185">Reference proteome</keyword>
<feature type="transmembrane region" description="Helical" evidence="1">
    <location>
        <begin position="79"/>
        <end position="101"/>
    </location>
</feature>
<accession>A0AA46AH02</accession>
<comment type="caution">
    <text evidence="2">The sequence shown here is derived from an EMBL/GenBank/DDBJ whole genome shotgun (WGS) entry which is preliminary data.</text>
</comment>
<feature type="transmembrane region" description="Helical" evidence="1">
    <location>
        <begin position="12"/>
        <end position="29"/>
    </location>
</feature>
<dbReference type="EMBL" id="FXTU01000009">
    <property type="protein sequence ID" value="SMP33012.1"/>
    <property type="molecule type" value="Genomic_DNA"/>
</dbReference>
<keyword evidence="1" id="KW-0472">Membrane</keyword>
<gene>
    <name evidence="2" type="ORF">SAMN06265361_10982</name>
</gene>
<evidence type="ECO:0000313" key="2">
    <source>
        <dbReference type="EMBL" id="SMP33012.1"/>
    </source>
</evidence>
<name>A0AA46AH02_9BACL</name>
<evidence type="ECO:0000256" key="1">
    <source>
        <dbReference type="SAM" id="Phobius"/>
    </source>
</evidence>
<keyword evidence="1" id="KW-0812">Transmembrane</keyword>
<proteinExistence type="predicted"/>
<feature type="transmembrane region" description="Helical" evidence="1">
    <location>
        <begin position="49"/>
        <end position="67"/>
    </location>
</feature>
<keyword evidence="1" id="KW-1133">Transmembrane helix</keyword>
<evidence type="ECO:0000313" key="3">
    <source>
        <dbReference type="Proteomes" id="UP001157946"/>
    </source>
</evidence>
<protein>
    <submittedName>
        <fullName evidence="2">4 TMS phage holin, superfamily IV</fullName>
    </submittedName>
</protein>